<evidence type="ECO:0000256" key="1">
    <source>
        <dbReference type="ARBA" id="ARBA00006817"/>
    </source>
</evidence>
<gene>
    <name evidence="3" type="ORF">Pan97_42110</name>
</gene>
<dbReference type="CDD" id="cd07814">
    <property type="entry name" value="SRPBCC_CalC_Aha1-like"/>
    <property type="match status" value="1"/>
</dbReference>
<dbReference type="KEGG" id="bvo:Pan97_42110"/>
<keyword evidence="4" id="KW-1185">Reference proteome</keyword>
<proteinExistence type="inferred from homology"/>
<name>A0A518CD35_9BACT</name>
<dbReference type="Proteomes" id="UP000318626">
    <property type="component" value="Chromosome"/>
</dbReference>
<dbReference type="InterPro" id="IPR013538">
    <property type="entry name" value="ASHA1/2-like_C"/>
</dbReference>
<dbReference type="Gene3D" id="3.30.530.20">
    <property type="match status" value="1"/>
</dbReference>
<protein>
    <recommendedName>
        <fullName evidence="2">Activator of Hsp90 ATPase homologue 1/2-like C-terminal domain-containing protein</fullName>
    </recommendedName>
</protein>
<dbReference type="OrthoDB" id="9805228at2"/>
<organism evidence="3 4">
    <name type="scientific">Bremerella volcania</name>
    <dbReference type="NCBI Taxonomy" id="2527984"/>
    <lineage>
        <taxon>Bacteria</taxon>
        <taxon>Pseudomonadati</taxon>
        <taxon>Planctomycetota</taxon>
        <taxon>Planctomycetia</taxon>
        <taxon>Pirellulales</taxon>
        <taxon>Pirellulaceae</taxon>
        <taxon>Bremerella</taxon>
    </lineage>
</organism>
<comment type="similarity">
    <text evidence="1">Belongs to the AHA1 family.</text>
</comment>
<evidence type="ECO:0000313" key="3">
    <source>
        <dbReference type="EMBL" id="QDU77149.1"/>
    </source>
</evidence>
<dbReference type="InterPro" id="IPR023393">
    <property type="entry name" value="START-like_dom_sf"/>
</dbReference>
<feature type="domain" description="Activator of Hsp90 ATPase homologue 1/2-like C-terminal" evidence="2">
    <location>
        <begin position="17"/>
        <end position="148"/>
    </location>
</feature>
<dbReference type="SUPFAM" id="SSF55961">
    <property type="entry name" value="Bet v1-like"/>
    <property type="match status" value="1"/>
</dbReference>
<reference evidence="4" key="1">
    <citation type="submission" date="2019-02" db="EMBL/GenBank/DDBJ databases">
        <title>Deep-cultivation of Planctomycetes and their phenomic and genomic characterization uncovers novel biology.</title>
        <authorList>
            <person name="Wiegand S."/>
            <person name="Jogler M."/>
            <person name="Boedeker C."/>
            <person name="Pinto D."/>
            <person name="Vollmers J."/>
            <person name="Rivas-Marin E."/>
            <person name="Kohn T."/>
            <person name="Peeters S.H."/>
            <person name="Heuer A."/>
            <person name="Rast P."/>
            <person name="Oberbeckmann S."/>
            <person name="Bunk B."/>
            <person name="Jeske O."/>
            <person name="Meyerdierks A."/>
            <person name="Storesund J.E."/>
            <person name="Kallscheuer N."/>
            <person name="Luecker S."/>
            <person name="Lage O.M."/>
            <person name="Pohl T."/>
            <person name="Merkel B.J."/>
            <person name="Hornburger P."/>
            <person name="Mueller R.-W."/>
            <person name="Bruemmer F."/>
            <person name="Labrenz M."/>
            <person name="Spormann A.M."/>
            <person name="Op den Camp H."/>
            <person name="Overmann J."/>
            <person name="Amann R."/>
            <person name="Jetten M.S.M."/>
            <person name="Mascher T."/>
            <person name="Medema M.H."/>
            <person name="Devos D.P."/>
            <person name="Kaster A.-K."/>
            <person name="Ovreas L."/>
            <person name="Rohde M."/>
            <person name="Galperin M.Y."/>
            <person name="Jogler C."/>
        </authorList>
    </citation>
    <scope>NUCLEOTIDE SEQUENCE [LARGE SCALE GENOMIC DNA]</scope>
    <source>
        <strain evidence="4">Pan97</strain>
    </source>
</reference>
<evidence type="ECO:0000313" key="4">
    <source>
        <dbReference type="Proteomes" id="UP000318626"/>
    </source>
</evidence>
<dbReference type="RefSeq" id="WP_144975826.1">
    <property type="nucleotide sequence ID" value="NZ_CP036289.1"/>
</dbReference>
<accession>A0A518CD35</accession>
<dbReference type="Pfam" id="PF08327">
    <property type="entry name" value="AHSA1"/>
    <property type="match status" value="1"/>
</dbReference>
<dbReference type="AlphaFoldDB" id="A0A518CD35"/>
<evidence type="ECO:0000259" key="2">
    <source>
        <dbReference type="Pfam" id="PF08327"/>
    </source>
</evidence>
<dbReference type="EMBL" id="CP036289">
    <property type="protein sequence ID" value="QDU77149.1"/>
    <property type="molecule type" value="Genomic_DNA"/>
</dbReference>
<sequence>MVAPIERQTLTIRRVLKAPPELVFDVWTQPEHMLRWFSPAESYTNPFIEVDLRVGGAYRIAFLSPEGVQSIVGGRYLEIARPDKLVFSWKWEDHDRFGDHETTVSLEFNACDEGTELVMNHEGLPVGPMLEEHNWGWQGTLRRLEKALAAT</sequence>